<keyword evidence="3" id="KW-1185">Reference proteome</keyword>
<protein>
    <submittedName>
        <fullName evidence="2">Os11g0212700 protein</fullName>
    </submittedName>
</protein>
<reference evidence="2 3" key="3">
    <citation type="journal article" date="2013" name="Rice">
        <title>Improvement of the Oryza sativa Nipponbare reference genome using next generation sequence and optical map data.</title>
        <authorList>
            <person name="Kawahara Y."/>
            <person name="de la Bastide M."/>
            <person name="Hamilton J.P."/>
            <person name="Kanamori H."/>
            <person name="McCombie W.R."/>
            <person name="Ouyang S."/>
            <person name="Schwartz D.C."/>
            <person name="Tanaka T."/>
            <person name="Wu J."/>
            <person name="Zhou S."/>
            <person name="Childs K.L."/>
            <person name="Davidson R.M."/>
            <person name="Lin H."/>
            <person name="Quesada-Ocampo L."/>
            <person name="Vaillancourt B."/>
            <person name="Sakai H."/>
            <person name="Lee S.S."/>
            <person name="Kim J."/>
            <person name="Numa H."/>
            <person name="Itoh T."/>
            <person name="Buell C.R."/>
            <person name="Matsumoto T."/>
        </authorList>
    </citation>
    <scope>NUCLEOTIDE SEQUENCE [LARGE SCALE GENOMIC DNA]</scope>
    <source>
        <strain evidence="3">cv. Nipponbare</strain>
    </source>
</reference>
<sequence>MGKNERDLKDSNVKWNSNMKKLKKARKKRLKRAEKRRLKREKKRLKREEKRKSEDQTEALTIMRDKLLEGKSLQTSELTKADENVFKLGSLAYRSAFEMGRIQVMES</sequence>
<dbReference type="AlphaFoldDB" id="A0A0P0Y068"/>
<name>A0A0P0Y068_ORYSJ</name>
<dbReference type="EMBL" id="AP014967">
    <property type="protein sequence ID" value="BAT13192.1"/>
    <property type="molecule type" value="Genomic_DNA"/>
</dbReference>
<reference evidence="2 3" key="2">
    <citation type="journal article" date="2013" name="Plant Cell Physiol.">
        <title>Rice Annotation Project Database (RAP-DB): an integrative and interactive database for rice genomics.</title>
        <authorList>
            <person name="Sakai H."/>
            <person name="Lee S.S."/>
            <person name="Tanaka T."/>
            <person name="Numa H."/>
            <person name="Kim J."/>
            <person name="Kawahara Y."/>
            <person name="Wakimoto H."/>
            <person name="Yang C.C."/>
            <person name="Iwamoto M."/>
            <person name="Abe T."/>
            <person name="Yamada Y."/>
            <person name="Muto A."/>
            <person name="Inokuchi H."/>
            <person name="Ikemura T."/>
            <person name="Matsumoto T."/>
            <person name="Sasaki T."/>
            <person name="Itoh T."/>
        </authorList>
    </citation>
    <scope>NUCLEOTIDE SEQUENCE [LARGE SCALE GENOMIC DNA]</scope>
    <source>
        <strain evidence="3">cv. Nipponbare</strain>
    </source>
</reference>
<evidence type="ECO:0000313" key="3">
    <source>
        <dbReference type="Proteomes" id="UP000059680"/>
    </source>
</evidence>
<proteinExistence type="predicted"/>
<dbReference type="PaxDb" id="39947-A0A0P0Y068"/>
<feature type="region of interest" description="Disordered" evidence="1">
    <location>
        <begin position="1"/>
        <end position="57"/>
    </location>
</feature>
<gene>
    <name evidence="2" type="ordered locus">Os11g0212700</name>
    <name evidence="2" type="ORF">OSNPB_110212700</name>
</gene>
<feature type="compositionally biased region" description="Basic and acidic residues" evidence="1">
    <location>
        <begin position="46"/>
        <end position="55"/>
    </location>
</feature>
<reference evidence="3" key="1">
    <citation type="journal article" date="2005" name="Nature">
        <title>The map-based sequence of the rice genome.</title>
        <authorList>
            <consortium name="International rice genome sequencing project (IRGSP)"/>
            <person name="Matsumoto T."/>
            <person name="Wu J."/>
            <person name="Kanamori H."/>
            <person name="Katayose Y."/>
            <person name="Fujisawa M."/>
            <person name="Namiki N."/>
            <person name="Mizuno H."/>
            <person name="Yamamoto K."/>
            <person name="Antonio B.A."/>
            <person name="Baba T."/>
            <person name="Sakata K."/>
            <person name="Nagamura Y."/>
            <person name="Aoki H."/>
            <person name="Arikawa K."/>
            <person name="Arita K."/>
            <person name="Bito T."/>
            <person name="Chiden Y."/>
            <person name="Fujitsuka N."/>
            <person name="Fukunaka R."/>
            <person name="Hamada M."/>
            <person name="Harada C."/>
            <person name="Hayashi A."/>
            <person name="Hijishita S."/>
            <person name="Honda M."/>
            <person name="Hosokawa S."/>
            <person name="Ichikawa Y."/>
            <person name="Idonuma A."/>
            <person name="Iijima M."/>
            <person name="Ikeda M."/>
            <person name="Ikeno M."/>
            <person name="Ito K."/>
            <person name="Ito S."/>
            <person name="Ito T."/>
            <person name="Ito Y."/>
            <person name="Ito Y."/>
            <person name="Iwabuchi A."/>
            <person name="Kamiya K."/>
            <person name="Karasawa W."/>
            <person name="Kurita K."/>
            <person name="Katagiri S."/>
            <person name="Kikuta A."/>
            <person name="Kobayashi H."/>
            <person name="Kobayashi N."/>
            <person name="Machita K."/>
            <person name="Maehara T."/>
            <person name="Masukawa M."/>
            <person name="Mizubayashi T."/>
            <person name="Mukai Y."/>
            <person name="Nagasaki H."/>
            <person name="Nagata Y."/>
            <person name="Naito S."/>
            <person name="Nakashima M."/>
            <person name="Nakama Y."/>
            <person name="Nakamichi Y."/>
            <person name="Nakamura M."/>
            <person name="Meguro A."/>
            <person name="Negishi M."/>
            <person name="Ohta I."/>
            <person name="Ohta T."/>
            <person name="Okamoto M."/>
            <person name="Ono N."/>
            <person name="Saji S."/>
            <person name="Sakaguchi M."/>
            <person name="Sakai K."/>
            <person name="Shibata M."/>
            <person name="Shimokawa T."/>
            <person name="Song J."/>
            <person name="Takazaki Y."/>
            <person name="Terasawa K."/>
            <person name="Tsugane M."/>
            <person name="Tsuji K."/>
            <person name="Ueda S."/>
            <person name="Waki K."/>
            <person name="Yamagata H."/>
            <person name="Yamamoto M."/>
            <person name="Yamamoto S."/>
            <person name="Yamane H."/>
            <person name="Yoshiki S."/>
            <person name="Yoshihara R."/>
            <person name="Yukawa K."/>
            <person name="Zhong H."/>
            <person name="Yano M."/>
            <person name="Yuan Q."/>
            <person name="Ouyang S."/>
            <person name="Liu J."/>
            <person name="Jones K.M."/>
            <person name="Gansberger K."/>
            <person name="Moffat K."/>
            <person name="Hill J."/>
            <person name="Bera J."/>
            <person name="Fadrosh D."/>
            <person name="Jin S."/>
            <person name="Johri S."/>
            <person name="Kim M."/>
            <person name="Overton L."/>
            <person name="Reardon M."/>
            <person name="Tsitrin T."/>
            <person name="Vuong H."/>
            <person name="Weaver B."/>
            <person name="Ciecko A."/>
            <person name="Tallon L."/>
            <person name="Jackson J."/>
            <person name="Pai G."/>
            <person name="Aken S.V."/>
            <person name="Utterback T."/>
            <person name="Reidmuller S."/>
            <person name="Feldblyum T."/>
            <person name="Hsiao J."/>
            <person name="Zismann V."/>
            <person name="Iobst S."/>
            <person name="de Vazeille A.R."/>
            <person name="Buell C.R."/>
            <person name="Ying K."/>
            <person name="Li Y."/>
            <person name="Lu T."/>
            <person name="Huang Y."/>
            <person name="Zhao Q."/>
            <person name="Feng Q."/>
            <person name="Zhang L."/>
            <person name="Zhu J."/>
            <person name="Weng Q."/>
            <person name="Mu J."/>
            <person name="Lu Y."/>
            <person name="Fan D."/>
            <person name="Liu Y."/>
            <person name="Guan J."/>
            <person name="Zhang Y."/>
            <person name="Yu S."/>
            <person name="Liu X."/>
            <person name="Zhang Y."/>
            <person name="Hong G."/>
            <person name="Han B."/>
            <person name="Choisne N."/>
            <person name="Demange N."/>
            <person name="Orjeda G."/>
            <person name="Samain S."/>
            <person name="Cattolico L."/>
            <person name="Pelletier E."/>
            <person name="Couloux A."/>
            <person name="Segurens B."/>
            <person name="Wincker P."/>
            <person name="D'Hont A."/>
            <person name="Scarpelli C."/>
            <person name="Weissenbach J."/>
            <person name="Salanoubat M."/>
            <person name="Quetier F."/>
            <person name="Yu Y."/>
            <person name="Kim H.R."/>
            <person name="Rambo T."/>
            <person name="Currie J."/>
            <person name="Collura K."/>
            <person name="Luo M."/>
            <person name="Yang T."/>
            <person name="Ammiraju J.S.S."/>
            <person name="Engler F."/>
            <person name="Soderlund C."/>
            <person name="Wing R.A."/>
            <person name="Palmer L.E."/>
            <person name="de la Bastide M."/>
            <person name="Spiegel L."/>
            <person name="Nascimento L."/>
            <person name="Zutavern T."/>
            <person name="O'Shaughnessy A."/>
            <person name="Dike S."/>
            <person name="Dedhia N."/>
            <person name="Preston R."/>
            <person name="Balija V."/>
            <person name="McCombie W.R."/>
            <person name="Chow T."/>
            <person name="Chen H."/>
            <person name="Chung M."/>
            <person name="Chen C."/>
            <person name="Shaw J."/>
            <person name="Wu H."/>
            <person name="Hsiao K."/>
            <person name="Chao Y."/>
            <person name="Chu M."/>
            <person name="Cheng C."/>
            <person name="Hour A."/>
            <person name="Lee P."/>
            <person name="Lin S."/>
            <person name="Lin Y."/>
            <person name="Liou J."/>
            <person name="Liu S."/>
            <person name="Hsing Y."/>
            <person name="Raghuvanshi S."/>
            <person name="Mohanty A."/>
            <person name="Bharti A.K."/>
            <person name="Gaur A."/>
            <person name="Gupta V."/>
            <person name="Kumar D."/>
            <person name="Ravi V."/>
            <person name="Vij S."/>
            <person name="Kapur A."/>
            <person name="Khurana P."/>
            <person name="Khurana P."/>
            <person name="Khurana J.P."/>
            <person name="Tyagi A.K."/>
            <person name="Gaikwad K."/>
            <person name="Singh A."/>
            <person name="Dalal V."/>
            <person name="Srivastava S."/>
            <person name="Dixit A."/>
            <person name="Pal A.K."/>
            <person name="Ghazi I.A."/>
            <person name="Yadav M."/>
            <person name="Pandit A."/>
            <person name="Bhargava A."/>
            <person name="Sureshbabu K."/>
            <person name="Batra K."/>
            <person name="Sharma T.R."/>
            <person name="Mohapatra T."/>
            <person name="Singh N.K."/>
            <person name="Messing J."/>
            <person name="Nelson A.B."/>
            <person name="Fuks G."/>
            <person name="Kavchok S."/>
            <person name="Keizer G."/>
            <person name="Linton E."/>
            <person name="Llaca V."/>
            <person name="Song R."/>
            <person name="Tanyolac B."/>
            <person name="Young S."/>
            <person name="Ho-Il K."/>
            <person name="Hahn J.H."/>
            <person name="Sangsakoo G."/>
            <person name="Vanavichit A."/>
            <person name="de Mattos Luiz.A.T."/>
            <person name="Zimmer P.D."/>
            <person name="Malone G."/>
            <person name="Dellagostin O."/>
            <person name="de Oliveira A.C."/>
            <person name="Bevan M."/>
            <person name="Bancroft I."/>
            <person name="Minx P."/>
            <person name="Cordum H."/>
            <person name="Wilson R."/>
            <person name="Cheng Z."/>
            <person name="Jin W."/>
            <person name="Jiang J."/>
            <person name="Leong S.A."/>
            <person name="Iwama H."/>
            <person name="Gojobori T."/>
            <person name="Itoh T."/>
            <person name="Niimura Y."/>
            <person name="Fujii Y."/>
            <person name="Habara T."/>
            <person name="Sakai H."/>
            <person name="Sato Y."/>
            <person name="Wilson G."/>
            <person name="Kumar K."/>
            <person name="McCouch S."/>
            <person name="Juretic N."/>
            <person name="Hoen D."/>
            <person name="Wright S."/>
            <person name="Bruskiewich R."/>
            <person name="Bureau T."/>
            <person name="Miyao A."/>
            <person name="Hirochika H."/>
            <person name="Nishikawa T."/>
            <person name="Kadowaki K."/>
            <person name="Sugiura M."/>
            <person name="Burr B."/>
            <person name="Sasaki T."/>
        </authorList>
    </citation>
    <scope>NUCLEOTIDE SEQUENCE [LARGE SCALE GENOMIC DNA]</scope>
    <source>
        <strain evidence="3">cv. Nipponbare</strain>
    </source>
</reference>
<dbReference type="Proteomes" id="UP000059680">
    <property type="component" value="Chromosome 11"/>
</dbReference>
<feature type="compositionally biased region" description="Basic residues" evidence="1">
    <location>
        <begin position="20"/>
        <end position="45"/>
    </location>
</feature>
<dbReference type="SMR" id="A0A0P0Y068"/>
<evidence type="ECO:0000313" key="2">
    <source>
        <dbReference type="EMBL" id="BAT13192.1"/>
    </source>
</evidence>
<evidence type="ECO:0000256" key="1">
    <source>
        <dbReference type="SAM" id="MobiDB-lite"/>
    </source>
</evidence>
<feature type="compositionally biased region" description="Basic and acidic residues" evidence="1">
    <location>
        <begin position="1"/>
        <end position="12"/>
    </location>
</feature>
<organism evidence="2 3">
    <name type="scientific">Oryza sativa subsp. japonica</name>
    <name type="common">Rice</name>
    <dbReference type="NCBI Taxonomy" id="39947"/>
    <lineage>
        <taxon>Eukaryota</taxon>
        <taxon>Viridiplantae</taxon>
        <taxon>Streptophyta</taxon>
        <taxon>Embryophyta</taxon>
        <taxon>Tracheophyta</taxon>
        <taxon>Spermatophyta</taxon>
        <taxon>Magnoliopsida</taxon>
        <taxon>Liliopsida</taxon>
        <taxon>Poales</taxon>
        <taxon>Poaceae</taxon>
        <taxon>BOP clade</taxon>
        <taxon>Oryzoideae</taxon>
        <taxon>Oryzeae</taxon>
        <taxon>Oryzinae</taxon>
        <taxon>Oryza</taxon>
        <taxon>Oryza sativa</taxon>
    </lineage>
</organism>
<dbReference type="InParanoid" id="A0A0P0Y068"/>
<accession>A0A0P0Y068</accession>